<name>A0A176K025_9BACT</name>
<dbReference type="InterPro" id="IPR029099">
    <property type="entry name" value="Pribosyltran_N"/>
</dbReference>
<evidence type="ECO:0000259" key="10">
    <source>
        <dbReference type="Pfam" id="PF13793"/>
    </source>
</evidence>
<dbReference type="GO" id="GO:0006164">
    <property type="term" value="P:purine nucleotide biosynthetic process"/>
    <property type="evidence" value="ECO:0007669"/>
    <property type="project" value="TreeGrafter"/>
</dbReference>
<evidence type="ECO:0000313" key="12">
    <source>
        <dbReference type="Proteomes" id="UP000077339"/>
    </source>
</evidence>
<evidence type="ECO:0000256" key="6">
    <source>
        <dbReference type="ARBA" id="ARBA00022840"/>
    </source>
</evidence>
<comment type="similarity">
    <text evidence="9">Belongs to the ribose-phosphate pyrophosphokinase family. Class I subfamily.</text>
</comment>
<dbReference type="Pfam" id="PF13793">
    <property type="entry name" value="Pribosyltran_N"/>
    <property type="match status" value="1"/>
</dbReference>
<keyword evidence="9" id="KW-0963">Cytoplasm</keyword>
<dbReference type="SMART" id="SM01400">
    <property type="entry name" value="Pribosyltran_N"/>
    <property type="match status" value="1"/>
</dbReference>
<comment type="pathway">
    <text evidence="9">Metabolic intermediate biosynthesis; 5-phospho-alpha-D-ribose 1-diphosphate biosynthesis; 5-phospho-alpha-D-ribose 1-diphosphate from D-ribose 5-phosphate (route I): step 1/1.</text>
</comment>
<dbReference type="NCBIfam" id="TIGR01251">
    <property type="entry name" value="ribP_PPkin"/>
    <property type="match status" value="1"/>
</dbReference>
<protein>
    <recommendedName>
        <fullName evidence="9">Ribose-phosphate pyrophosphokinase</fullName>
        <shortName evidence="9">RPPK</shortName>
        <ecNumber evidence="9">2.7.6.1</ecNumber>
    </recommendedName>
    <alternativeName>
        <fullName evidence="9">5-phospho-D-ribosyl alpha-1-diphosphate synthase</fullName>
    </alternativeName>
    <alternativeName>
        <fullName evidence="9">Phosphoribosyl diphosphate synthase</fullName>
    </alternativeName>
    <alternativeName>
        <fullName evidence="9">Phosphoribosyl pyrophosphate synthase</fullName>
        <shortName evidence="9">P-Rib-PP synthase</shortName>
        <shortName evidence="9">PRPP synthase</shortName>
        <shortName evidence="9">PRPPase</shortName>
    </alternativeName>
</protein>
<feature type="binding site" evidence="9">
    <location>
        <position position="225"/>
    </location>
    <ligand>
        <name>D-ribose 5-phosphate</name>
        <dbReference type="ChEBI" id="CHEBI:78346"/>
    </ligand>
</feature>
<dbReference type="FunFam" id="3.40.50.2020:FF:000002">
    <property type="entry name" value="Ribose-phosphate pyrophosphokinase"/>
    <property type="match status" value="1"/>
</dbReference>
<dbReference type="FunFam" id="3.40.50.2020:FF:000014">
    <property type="entry name" value="Ribose-phosphate pyrophosphokinase 1"/>
    <property type="match status" value="1"/>
</dbReference>
<feature type="binding site" evidence="9">
    <location>
        <position position="201"/>
    </location>
    <ligand>
        <name>D-ribose 5-phosphate</name>
        <dbReference type="ChEBI" id="CHEBI:78346"/>
    </ligand>
</feature>
<dbReference type="InterPro" id="IPR037515">
    <property type="entry name" value="Rib-P_diPkinase_bac"/>
</dbReference>
<evidence type="ECO:0000256" key="9">
    <source>
        <dbReference type="HAMAP-Rule" id="MF_00583"/>
    </source>
</evidence>
<dbReference type="OrthoDB" id="9777067at2"/>
<dbReference type="PANTHER" id="PTHR10210">
    <property type="entry name" value="RIBOSE-PHOSPHATE DIPHOSPHOKINASE FAMILY MEMBER"/>
    <property type="match status" value="1"/>
</dbReference>
<dbReference type="InterPro" id="IPR000836">
    <property type="entry name" value="PRTase_dom"/>
</dbReference>
<feature type="domain" description="Ribose-phosphate pyrophosphokinase N-terminal" evidence="10">
    <location>
        <begin position="8"/>
        <end position="124"/>
    </location>
</feature>
<proteinExistence type="inferred from homology"/>
<gene>
    <name evidence="9" type="primary">prs</name>
    <name evidence="11" type="ORF">AT15_01660</name>
</gene>
<dbReference type="CDD" id="cd06223">
    <property type="entry name" value="PRTases_typeI"/>
    <property type="match status" value="1"/>
</dbReference>
<dbReference type="PATRIC" id="fig|1453497.3.peg.334"/>
<dbReference type="GO" id="GO:0006015">
    <property type="term" value="P:5-phosphoribose 1-diphosphate biosynthetic process"/>
    <property type="evidence" value="ECO:0007669"/>
    <property type="project" value="UniProtKB-UniRule"/>
</dbReference>
<evidence type="ECO:0000256" key="4">
    <source>
        <dbReference type="ARBA" id="ARBA00022741"/>
    </source>
</evidence>
<dbReference type="PROSITE" id="PS00114">
    <property type="entry name" value="PRPP_SYNTHASE"/>
    <property type="match status" value="1"/>
</dbReference>
<dbReference type="GO" id="GO:0000287">
    <property type="term" value="F:magnesium ion binding"/>
    <property type="evidence" value="ECO:0007669"/>
    <property type="project" value="UniProtKB-UniRule"/>
</dbReference>
<dbReference type="STRING" id="1453497.AT15_01660"/>
<dbReference type="PANTHER" id="PTHR10210:SF41">
    <property type="entry name" value="RIBOSE-PHOSPHATE PYROPHOSPHOKINASE 1, CHLOROPLASTIC"/>
    <property type="match status" value="1"/>
</dbReference>
<dbReference type="InterPro" id="IPR000842">
    <property type="entry name" value="PRib_PP_synth_CS"/>
</dbReference>
<keyword evidence="12" id="KW-1185">Reference proteome</keyword>
<evidence type="ECO:0000256" key="7">
    <source>
        <dbReference type="ARBA" id="ARBA00022842"/>
    </source>
</evidence>
<dbReference type="Gene3D" id="3.40.50.2020">
    <property type="match status" value="2"/>
</dbReference>
<dbReference type="GO" id="GO:0004749">
    <property type="term" value="F:ribose phosphate diphosphokinase activity"/>
    <property type="evidence" value="ECO:0007669"/>
    <property type="project" value="UniProtKB-UniRule"/>
</dbReference>
<evidence type="ECO:0000256" key="5">
    <source>
        <dbReference type="ARBA" id="ARBA00022777"/>
    </source>
</evidence>
<reference evidence="11 12" key="1">
    <citation type="submission" date="2014-02" db="EMBL/GenBank/DDBJ databases">
        <title>Kosmotoga genome sequencing.</title>
        <authorList>
            <person name="Pollo S.M."/>
            <person name="Charchuk R."/>
            <person name="Nesbo C.L."/>
        </authorList>
    </citation>
    <scope>NUCLEOTIDE SEQUENCE [LARGE SCALE GENOMIC DNA]</scope>
    <source>
        <strain evidence="11 12">S304</strain>
    </source>
</reference>
<keyword evidence="2 9" id="KW-0479">Metal-binding</keyword>
<accession>A0A176K025</accession>
<comment type="cofactor">
    <cofactor evidence="9">
        <name>Mg(2+)</name>
        <dbReference type="ChEBI" id="CHEBI:18420"/>
    </cofactor>
    <text evidence="9">Binds 2 Mg(2+) ions per subunit.</text>
</comment>
<dbReference type="GO" id="GO:0016301">
    <property type="term" value="F:kinase activity"/>
    <property type="evidence" value="ECO:0007669"/>
    <property type="project" value="UniProtKB-KW"/>
</dbReference>
<feature type="binding site" evidence="9">
    <location>
        <position position="176"/>
    </location>
    <ligand>
        <name>Mg(2+)</name>
        <dbReference type="ChEBI" id="CHEBI:18420"/>
    </ligand>
</feature>
<dbReference type="GO" id="GO:0005524">
    <property type="term" value="F:ATP binding"/>
    <property type="evidence" value="ECO:0007669"/>
    <property type="project" value="UniProtKB-KW"/>
</dbReference>
<dbReference type="InterPro" id="IPR005946">
    <property type="entry name" value="Rib-P_diPkinase"/>
</dbReference>
<dbReference type="UniPathway" id="UPA00087">
    <property type="reaction ID" value="UER00172"/>
</dbReference>
<dbReference type="AlphaFoldDB" id="A0A176K025"/>
<dbReference type="InterPro" id="IPR029057">
    <property type="entry name" value="PRTase-like"/>
</dbReference>
<dbReference type="Pfam" id="PF14572">
    <property type="entry name" value="Pribosyl_synth"/>
    <property type="match status" value="1"/>
</dbReference>
<dbReference type="GO" id="GO:0005737">
    <property type="term" value="C:cytoplasm"/>
    <property type="evidence" value="ECO:0007669"/>
    <property type="project" value="UniProtKB-SubCell"/>
</dbReference>
<comment type="subcellular location">
    <subcellularLocation>
        <location evidence="9">Cytoplasm</location>
    </subcellularLocation>
</comment>
<feature type="binding site" evidence="9">
    <location>
        <begin position="229"/>
        <end position="233"/>
    </location>
    <ligand>
        <name>D-ribose 5-phosphate</name>
        <dbReference type="ChEBI" id="CHEBI:78346"/>
    </ligand>
</feature>
<dbReference type="Proteomes" id="UP000077339">
    <property type="component" value="Unassembled WGS sequence"/>
</dbReference>
<keyword evidence="6 9" id="KW-0067">ATP-binding</keyword>
<dbReference type="NCBIfam" id="NF002320">
    <property type="entry name" value="PRK01259.1"/>
    <property type="match status" value="1"/>
</dbReference>
<dbReference type="RefSeq" id="WP_068348042.1">
    <property type="nucleotide sequence ID" value="NZ_JFHK01000017.1"/>
</dbReference>
<feature type="active site" evidence="9">
    <location>
        <position position="199"/>
    </location>
</feature>
<comment type="subunit">
    <text evidence="9">Homohexamer.</text>
</comment>
<keyword evidence="3 9" id="KW-0545">Nucleotide biosynthesis</keyword>
<dbReference type="GO" id="GO:0002189">
    <property type="term" value="C:ribose phosphate diphosphokinase complex"/>
    <property type="evidence" value="ECO:0007669"/>
    <property type="project" value="TreeGrafter"/>
</dbReference>
<dbReference type="SUPFAM" id="SSF53271">
    <property type="entry name" value="PRTase-like"/>
    <property type="match status" value="1"/>
</dbReference>
<keyword evidence="4 9" id="KW-0547">Nucleotide-binding</keyword>
<evidence type="ECO:0000256" key="1">
    <source>
        <dbReference type="ARBA" id="ARBA00022679"/>
    </source>
</evidence>
<dbReference type="HAMAP" id="MF_00583_B">
    <property type="entry name" value="RibP_PPkinase_B"/>
    <property type="match status" value="1"/>
</dbReference>
<sequence>MPFHSNEMKLFAGTSNVSLAKKIARHMGIQLGSCVLGRFSDGEINIKVDETVRGHDVFIVQSTSSPVNENLMELLVMIDAFKRASAHSIAAVIPYYGYARQDRKARGRDPITAKLVANLLTIAGATRIVTVDLHAEQIQGFFDIPVDNLYSFPVFSKHFLNSNIVDMNNIVVVSPDIGGVKRASKFAAKLGAPLAILDKRRPRDNVAEIVNIIGEVDGKTALLFDDIIDTGRSLVEAAKMLKKHGVKRIFACATHGVFSGQALELIANSEIEKVYVTDTIHHEQLPDNIEILSIAPLLGEALLRVRKNLSVSILFR</sequence>
<evidence type="ECO:0000256" key="2">
    <source>
        <dbReference type="ARBA" id="ARBA00022723"/>
    </source>
</evidence>
<evidence type="ECO:0000256" key="3">
    <source>
        <dbReference type="ARBA" id="ARBA00022727"/>
    </source>
</evidence>
<dbReference type="EMBL" id="JFHK01000017">
    <property type="protein sequence ID" value="OAA29767.1"/>
    <property type="molecule type" value="Genomic_DNA"/>
</dbReference>
<evidence type="ECO:0000256" key="8">
    <source>
        <dbReference type="ARBA" id="ARBA00049535"/>
    </source>
</evidence>
<keyword evidence="1 9" id="KW-0808">Transferase</keyword>
<dbReference type="GO" id="GO:0009156">
    <property type="term" value="P:ribonucleoside monophosphate biosynthetic process"/>
    <property type="evidence" value="ECO:0007669"/>
    <property type="project" value="InterPro"/>
</dbReference>
<evidence type="ECO:0000313" key="11">
    <source>
        <dbReference type="EMBL" id="OAA29767.1"/>
    </source>
</evidence>
<feature type="binding site" evidence="9">
    <location>
        <begin position="100"/>
        <end position="101"/>
    </location>
    <ligand>
        <name>ATP</name>
        <dbReference type="ChEBI" id="CHEBI:30616"/>
    </ligand>
</feature>
<keyword evidence="7 9" id="KW-0460">Magnesium</keyword>
<dbReference type="EC" id="2.7.6.1" evidence="9"/>
<feature type="binding site" evidence="9">
    <location>
        <position position="134"/>
    </location>
    <ligand>
        <name>Mg(2+)</name>
        <dbReference type="ChEBI" id="CHEBI:18420"/>
    </ligand>
</feature>
<comment type="function">
    <text evidence="9">Involved in the biosynthesis of the central metabolite phospho-alpha-D-ribosyl-1-pyrophosphate (PRPP) via the transfer of pyrophosphoryl group from ATP to 1-hydroxyl of ribose-5-phosphate (Rib-5-P).</text>
</comment>
<feature type="binding site" evidence="9">
    <location>
        <begin position="41"/>
        <end position="43"/>
    </location>
    <ligand>
        <name>ATP</name>
        <dbReference type="ChEBI" id="CHEBI:30616"/>
    </ligand>
</feature>
<comment type="catalytic activity">
    <reaction evidence="8 9">
        <text>D-ribose 5-phosphate + ATP = 5-phospho-alpha-D-ribose 1-diphosphate + AMP + H(+)</text>
        <dbReference type="Rhea" id="RHEA:15609"/>
        <dbReference type="ChEBI" id="CHEBI:15378"/>
        <dbReference type="ChEBI" id="CHEBI:30616"/>
        <dbReference type="ChEBI" id="CHEBI:58017"/>
        <dbReference type="ChEBI" id="CHEBI:78346"/>
        <dbReference type="ChEBI" id="CHEBI:456215"/>
        <dbReference type="EC" id="2.7.6.1"/>
    </reaction>
</comment>
<keyword evidence="5 9" id="KW-0418">Kinase</keyword>
<organism evidence="11 12">
    <name type="scientific">Kosmotoga arenicorallina S304</name>
    <dbReference type="NCBI Taxonomy" id="1453497"/>
    <lineage>
        <taxon>Bacteria</taxon>
        <taxon>Thermotogati</taxon>
        <taxon>Thermotogota</taxon>
        <taxon>Thermotogae</taxon>
        <taxon>Kosmotogales</taxon>
        <taxon>Kosmotogaceae</taxon>
        <taxon>Kosmotoga</taxon>
    </lineage>
</organism>
<comment type="caution">
    <text evidence="11">The sequence shown here is derived from an EMBL/GenBank/DDBJ whole genome shotgun (WGS) entry which is preliminary data.</text>
</comment>